<feature type="transmembrane region" description="Helical" evidence="2">
    <location>
        <begin position="236"/>
        <end position="257"/>
    </location>
</feature>
<keyword evidence="3" id="KW-0732">Signal</keyword>
<proteinExistence type="predicted"/>
<dbReference type="AlphaFoldDB" id="A0A168AWX4"/>
<dbReference type="VEuPathDB" id="FungiDB:AAP_01761"/>
<evidence type="ECO:0000313" key="5">
    <source>
        <dbReference type="Proteomes" id="UP000242877"/>
    </source>
</evidence>
<organism evidence="4 5">
    <name type="scientific">Ascosphaera apis ARSEF 7405</name>
    <dbReference type="NCBI Taxonomy" id="392613"/>
    <lineage>
        <taxon>Eukaryota</taxon>
        <taxon>Fungi</taxon>
        <taxon>Dikarya</taxon>
        <taxon>Ascomycota</taxon>
        <taxon>Pezizomycotina</taxon>
        <taxon>Eurotiomycetes</taxon>
        <taxon>Eurotiomycetidae</taxon>
        <taxon>Onygenales</taxon>
        <taxon>Ascosphaeraceae</taxon>
        <taxon>Ascosphaera</taxon>
    </lineage>
</organism>
<evidence type="ECO:0000313" key="4">
    <source>
        <dbReference type="EMBL" id="KZZ94461.1"/>
    </source>
</evidence>
<dbReference type="Proteomes" id="UP000242877">
    <property type="component" value="Unassembled WGS sequence"/>
</dbReference>
<feature type="signal peptide" evidence="3">
    <location>
        <begin position="1"/>
        <end position="20"/>
    </location>
</feature>
<keyword evidence="2" id="KW-0812">Transmembrane</keyword>
<comment type="caution">
    <text evidence="4">The sequence shown here is derived from an EMBL/GenBank/DDBJ whole genome shotgun (WGS) entry which is preliminary data.</text>
</comment>
<keyword evidence="2" id="KW-0472">Membrane</keyword>
<evidence type="ECO:0000256" key="3">
    <source>
        <dbReference type="SAM" id="SignalP"/>
    </source>
</evidence>
<feature type="region of interest" description="Disordered" evidence="1">
    <location>
        <begin position="123"/>
        <end position="229"/>
    </location>
</feature>
<feature type="compositionally biased region" description="Basic and acidic residues" evidence="1">
    <location>
        <begin position="218"/>
        <end position="229"/>
    </location>
</feature>
<name>A0A168AWX4_9EURO</name>
<evidence type="ECO:0008006" key="6">
    <source>
        <dbReference type="Google" id="ProtNLM"/>
    </source>
</evidence>
<protein>
    <recommendedName>
        <fullName evidence="6">Integral membrane protein</fullName>
    </recommendedName>
</protein>
<feature type="compositionally biased region" description="Low complexity" evidence="1">
    <location>
        <begin position="123"/>
        <end position="140"/>
    </location>
</feature>
<keyword evidence="5" id="KW-1185">Reference proteome</keyword>
<feature type="chain" id="PRO_5007895466" description="Integral membrane protein" evidence="3">
    <location>
        <begin position="21"/>
        <end position="423"/>
    </location>
</feature>
<feature type="compositionally biased region" description="Gly residues" evidence="1">
    <location>
        <begin position="141"/>
        <end position="150"/>
    </location>
</feature>
<sequence>MLNFVVIFTVASCLASPVTASSIVSKYHLKELPTCALQCRQYEIAQQRCASSLHIENNHSLDNNCFCDILAQEHSSSICSESCTSEEERQQLNSWLDRICRRAGARRQDAAAAGDAAAAAPGTDAAAAAPADPNAAAPPAGQGGQDGAGGNNAADPGNQGQGGQGQAGTNNAANTGDQGQGGNGQAPNPNAGSPTQMPTPTDSTSASATSASQSPVHFPEEPHEKPSEWPKKYGRWLAMAIVLVVGFTALTIFLVWLKRHIHKKRAEERALLQEQALEAAAAGSDDGPGMSTNPRAPGLVITGQEPGTHVAVKSDPDPEANPPAVGFSHAPGTRYTAYDHMLAEQQLQEEQQRQKSQSGSARSRISALFGRGPKSPRDMISEEGPAPGLNMPVHESPHELNRDQLSYPAPTDTERSHTPRLRS</sequence>
<dbReference type="OrthoDB" id="4207512at2759"/>
<gene>
    <name evidence="4" type="ORF">AAP_01761</name>
</gene>
<accession>A0A168AWX4</accession>
<keyword evidence="2" id="KW-1133">Transmembrane helix</keyword>
<evidence type="ECO:0000256" key="2">
    <source>
        <dbReference type="SAM" id="Phobius"/>
    </source>
</evidence>
<dbReference type="EMBL" id="AZGZ01000006">
    <property type="protein sequence ID" value="KZZ94461.1"/>
    <property type="molecule type" value="Genomic_DNA"/>
</dbReference>
<feature type="region of interest" description="Disordered" evidence="1">
    <location>
        <begin position="346"/>
        <end position="423"/>
    </location>
</feature>
<reference evidence="4 5" key="1">
    <citation type="journal article" date="2016" name="Genome Biol. Evol.">
        <title>Divergent and convergent evolution of fungal pathogenicity.</title>
        <authorList>
            <person name="Shang Y."/>
            <person name="Xiao G."/>
            <person name="Zheng P."/>
            <person name="Cen K."/>
            <person name="Zhan S."/>
            <person name="Wang C."/>
        </authorList>
    </citation>
    <scope>NUCLEOTIDE SEQUENCE [LARGE SCALE GENOMIC DNA]</scope>
    <source>
        <strain evidence="4 5">ARSEF 7405</strain>
    </source>
</reference>
<feature type="compositionally biased region" description="Low complexity" evidence="1">
    <location>
        <begin position="346"/>
        <end position="360"/>
    </location>
</feature>
<feature type="compositionally biased region" description="Low complexity" evidence="1">
    <location>
        <begin position="185"/>
        <end position="215"/>
    </location>
</feature>
<evidence type="ECO:0000256" key="1">
    <source>
        <dbReference type="SAM" id="MobiDB-lite"/>
    </source>
</evidence>
<feature type="compositionally biased region" description="Low complexity" evidence="1">
    <location>
        <begin position="167"/>
        <end position="177"/>
    </location>
</feature>